<proteinExistence type="predicted"/>
<dbReference type="Proteomes" id="UP000679950">
    <property type="component" value="Unassembled WGS sequence"/>
</dbReference>
<name>A0ABQ4KK03_9BACI</name>
<keyword evidence="2" id="KW-1185">Reference proteome</keyword>
<organism evidence="1 2">
    <name type="scientific">Lederbergia ruris</name>
    <dbReference type="NCBI Taxonomy" id="217495"/>
    <lineage>
        <taxon>Bacteria</taxon>
        <taxon>Bacillati</taxon>
        <taxon>Bacillota</taxon>
        <taxon>Bacilli</taxon>
        <taxon>Bacillales</taxon>
        <taxon>Bacillaceae</taxon>
        <taxon>Lederbergia</taxon>
    </lineage>
</organism>
<evidence type="ECO:0008006" key="3">
    <source>
        <dbReference type="Google" id="ProtNLM"/>
    </source>
</evidence>
<evidence type="ECO:0000313" key="2">
    <source>
        <dbReference type="Proteomes" id="UP000679950"/>
    </source>
</evidence>
<gene>
    <name evidence="1" type="ORF">J8TS2_17630</name>
</gene>
<accession>A0ABQ4KK03</accession>
<sequence length="158" mass="18538">MIKNIVWLFMTALFFLIVNGCSGNKDGEEARLSLMNTTQPAPIELNFQEKDKSVAYQVREDVNKVDEIYDAAVIEGKKEIIVAYKVKHLQRFNMKKIEKKLQAQLKRKYPQKKFIVSSDYKIFLEAIRLKEAMEKENISTDEAKKRFKKIINLEKEMT</sequence>
<dbReference type="RefSeq" id="WP_212966123.1">
    <property type="nucleotide sequence ID" value="NZ_BORB01000012.1"/>
</dbReference>
<dbReference type="EMBL" id="BORB01000012">
    <property type="protein sequence ID" value="GIN57444.1"/>
    <property type="molecule type" value="Genomic_DNA"/>
</dbReference>
<evidence type="ECO:0000313" key="1">
    <source>
        <dbReference type="EMBL" id="GIN57444.1"/>
    </source>
</evidence>
<reference evidence="1 2" key="1">
    <citation type="submission" date="2021-03" db="EMBL/GenBank/DDBJ databases">
        <title>Antimicrobial resistance genes in bacteria isolated from Japanese honey, and their potential for conferring macrolide and lincosamide resistance in the American foulbrood pathogen Paenibacillus larvae.</title>
        <authorList>
            <person name="Okamoto M."/>
            <person name="Kumagai M."/>
            <person name="Kanamori H."/>
            <person name="Takamatsu D."/>
        </authorList>
    </citation>
    <scope>NUCLEOTIDE SEQUENCE [LARGE SCALE GENOMIC DNA]</scope>
    <source>
        <strain evidence="1 2">J8TS2</strain>
    </source>
</reference>
<protein>
    <recommendedName>
        <fullName evidence="3">Sporulation protein</fullName>
    </recommendedName>
</protein>
<comment type="caution">
    <text evidence="1">The sequence shown here is derived from an EMBL/GenBank/DDBJ whole genome shotgun (WGS) entry which is preliminary data.</text>
</comment>